<dbReference type="RefSeq" id="WP_162447239.1">
    <property type="nucleotide sequence ID" value="NZ_CP048222.1"/>
</dbReference>
<dbReference type="KEGG" id="rhoz:GXP67_33920"/>
<dbReference type="GO" id="GO:0030170">
    <property type="term" value="F:pyridoxal phosphate binding"/>
    <property type="evidence" value="ECO:0007669"/>
    <property type="project" value="InterPro"/>
</dbReference>
<organism evidence="2 3">
    <name type="scientific">Rhodocytophaga rosea</name>
    <dbReference type="NCBI Taxonomy" id="2704465"/>
    <lineage>
        <taxon>Bacteria</taxon>
        <taxon>Pseudomonadati</taxon>
        <taxon>Bacteroidota</taxon>
        <taxon>Cytophagia</taxon>
        <taxon>Cytophagales</taxon>
        <taxon>Rhodocytophagaceae</taxon>
        <taxon>Rhodocytophaga</taxon>
    </lineage>
</organism>
<keyword evidence="3" id="KW-1185">Reference proteome</keyword>
<dbReference type="InterPro" id="IPR000811">
    <property type="entry name" value="Glyco_trans_35"/>
</dbReference>
<dbReference type="Proteomes" id="UP000480178">
    <property type="component" value="Chromosome"/>
</dbReference>
<dbReference type="NCBIfam" id="TIGR02094">
    <property type="entry name" value="more_P_ylases"/>
    <property type="match status" value="2"/>
</dbReference>
<dbReference type="PANTHER" id="PTHR42655">
    <property type="entry name" value="GLYCOGEN PHOSPHORYLASE"/>
    <property type="match status" value="1"/>
</dbReference>
<evidence type="ECO:0000313" key="2">
    <source>
        <dbReference type="EMBL" id="QHT71300.1"/>
    </source>
</evidence>
<dbReference type="GO" id="GO:0005975">
    <property type="term" value="P:carbohydrate metabolic process"/>
    <property type="evidence" value="ECO:0007669"/>
    <property type="project" value="InterPro"/>
</dbReference>
<dbReference type="AlphaFoldDB" id="A0A6C0GVC8"/>
<dbReference type="Gene3D" id="3.40.50.2000">
    <property type="entry name" value="Glycogen Phosphorylase B"/>
    <property type="match status" value="2"/>
</dbReference>
<dbReference type="Pfam" id="PF00343">
    <property type="entry name" value="Phosphorylase"/>
    <property type="match status" value="1"/>
</dbReference>
<name>A0A6C0GVC8_9BACT</name>
<dbReference type="InterPro" id="IPR052182">
    <property type="entry name" value="Glycogen/Maltodextrin_Phosph"/>
</dbReference>
<dbReference type="InterPro" id="IPR011834">
    <property type="entry name" value="Agluc_phsphrylas"/>
</dbReference>
<sequence length="556" mass="64156">MESFQWKHPYQFDPAFSKRVAYFSMEFAIHQPLKTYAGGLGFLAGSHMRSAYALRQNMVGISILWKYGYYDQIRKGDQTMNVLFQEKVYGFLQKTNIRFTIQVNHSQVQVTAYYLPPEVFGTAPIFFLSTDLPENDYLAQTISHMLYDANMEAKIAAGILLGVGGARLLEILGYEPDIYHLNEAHALPLAFYLYHRFKKLEEVKKRLVFTTHTPEEAGNQKTDIFLLERMSYFYHLPLAEVKQLTGHSGDIFNHTQAALHVAKICNGVSDMHGEVSRQMWKFTKGICPIIHITNAQNAAYWADKGLYEALENDDDEALVRRKKELKKILFEEVADQTGEIYDENICTIVWARRFAGYKRADLLLQDFDRFHAFITNQDMPVQLIWAGKPYPMDYPAISTFDRIVHITKKYSNCAILSGYEMKLSRMLKQGADIWLNTPRLTHEASGTSGMTAAMNGAINMSTQDGWIPEFAKHLHNSFVLPAADTRLPVHEQDAIDNKNLMQRLEQEIVPMYYRQGKQWLEIQKNSMREILPSFDSDRMAKEYYEKVYTYEASSVF</sequence>
<reference evidence="2 3" key="1">
    <citation type="submission" date="2020-01" db="EMBL/GenBank/DDBJ databases">
        <authorList>
            <person name="Kim M.K."/>
        </authorList>
    </citation>
    <scope>NUCLEOTIDE SEQUENCE [LARGE SCALE GENOMIC DNA]</scope>
    <source>
        <strain evidence="2 3">172606-1</strain>
    </source>
</reference>
<accession>A0A6C0GVC8</accession>
<evidence type="ECO:0000256" key="1">
    <source>
        <dbReference type="ARBA" id="ARBA00006047"/>
    </source>
</evidence>
<evidence type="ECO:0000313" key="3">
    <source>
        <dbReference type="Proteomes" id="UP000480178"/>
    </source>
</evidence>
<dbReference type="PANTHER" id="PTHR42655:SF1">
    <property type="entry name" value="GLYCOGEN PHOSPHORYLASE"/>
    <property type="match status" value="1"/>
</dbReference>
<gene>
    <name evidence="2" type="primary">glgP</name>
    <name evidence="2" type="ORF">GXP67_33920</name>
</gene>
<dbReference type="GO" id="GO:0008184">
    <property type="term" value="F:glycogen phosphorylase activity"/>
    <property type="evidence" value="ECO:0007669"/>
    <property type="project" value="InterPro"/>
</dbReference>
<dbReference type="EMBL" id="CP048222">
    <property type="protein sequence ID" value="QHT71300.1"/>
    <property type="molecule type" value="Genomic_DNA"/>
</dbReference>
<protein>
    <submittedName>
        <fullName evidence="2">Alpha-glucan family phosphorylase</fullName>
    </submittedName>
</protein>
<dbReference type="SUPFAM" id="SSF53756">
    <property type="entry name" value="UDP-Glycosyltransferase/glycogen phosphorylase"/>
    <property type="match status" value="1"/>
</dbReference>
<proteinExistence type="inferred from homology"/>
<comment type="similarity">
    <text evidence="1">Belongs to the glycogen phosphorylase family.</text>
</comment>